<dbReference type="EMBL" id="CP000246">
    <property type="protein sequence ID" value="ABG84173.1"/>
    <property type="molecule type" value="Genomic_DNA"/>
</dbReference>
<evidence type="ECO:0000313" key="3">
    <source>
        <dbReference type="Proteomes" id="UP000001823"/>
    </source>
</evidence>
<dbReference type="RefSeq" id="WP_003479024.1">
    <property type="nucleotide sequence ID" value="NC_008261.1"/>
</dbReference>
<dbReference type="PaxDb" id="195103-CPF_0334"/>
<dbReference type="STRING" id="195103.CPF_0334"/>
<keyword evidence="3" id="KW-1185">Reference proteome</keyword>
<dbReference type="HOGENOM" id="CLU_2381127_0_0_9"/>
<organism evidence="2 3">
    <name type="scientific">Clostridium perfringens (strain ATCC 13124 / DSM 756 / JCM 1290 / NCIMB 6125 / NCTC 8237 / Type A)</name>
    <dbReference type="NCBI Taxonomy" id="195103"/>
    <lineage>
        <taxon>Bacteria</taxon>
        <taxon>Bacillati</taxon>
        <taxon>Bacillota</taxon>
        <taxon>Clostridia</taxon>
        <taxon>Eubacteriales</taxon>
        <taxon>Clostridiaceae</taxon>
        <taxon>Clostridium</taxon>
    </lineage>
</organism>
<evidence type="ECO:0000313" key="2">
    <source>
        <dbReference type="EMBL" id="ABG84173.1"/>
    </source>
</evidence>
<evidence type="ECO:0000256" key="1">
    <source>
        <dbReference type="SAM" id="Phobius"/>
    </source>
</evidence>
<proteinExistence type="predicted"/>
<accession>A0A0H2YT12</accession>
<name>A0A0H2YT12_CLOP1</name>
<gene>
    <name evidence="2" type="ordered locus">CPF_0334</name>
</gene>
<dbReference type="Proteomes" id="UP000001823">
    <property type="component" value="Chromosome"/>
</dbReference>
<reference evidence="2 3" key="1">
    <citation type="journal article" date="2006" name="Genome Res.">
        <title>Skewed genomic variability in strains of the toxigenic bacterial pathogen, Clostridium perfringens.</title>
        <authorList>
            <person name="Myers G.S."/>
            <person name="Rasko D.A."/>
            <person name="Cheung J.K."/>
            <person name="Ravel J."/>
            <person name="Seshadri R."/>
            <person name="Deboy R.T."/>
            <person name="Ren Q."/>
            <person name="Varga J."/>
            <person name="Awad M.M."/>
            <person name="Brinkac L.M."/>
            <person name="Daugherty S.C."/>
            <person name="Haft D.H."/>
            <person name="Dodson R.J."/>
            <person name="Madupu R."/>
            <person name="Nelson W.C."/>
            <person name="Rosovitz M.J."/>
            <person name="Sullivan S.A."/>
            <person name="Khouri H."/>
            <person name="Dimitrov G.I."/>
            <person name="Watkins K.L."/>
            <person name="Mulligan S."/>
            <person name="Benton J."/>
            <person name="Radune D."/>
            <person name="Fisher D.J."/>
            <person name="Atkins H.S."/>
            <person name="Hiscox T."/>
            <person name="Jost B.H."/>
            <person name="Billington S.J."/>
            <person name="Songer J.G."/>
            <person name="McClane B.A."/>
            <person name="Titball R.W."/>
            <person name="Rood J.I."/>
            <person name="Melville S.B."/>
            <person name="Paulsen I.T."/>
        </authorList>
    </citation>
    <scope>NUCLEOTIDE SEQUENCE [LARGE SCALE GENOMIC DNA]</scope>
    <source>
        <strain evidence="3">ATCC 13124 / DSM 756 / JCM 1290 / NCIMB 6125 / NCTC 8237 / S 107 / Type A</strain>
    </source>
</reference>
<feature type="transmembrane region" description="Helical" evidence="1">
    <location>
        <begin position="20"/>
        <end position="43"/>
    </location>
</feature>
<dbReference type="KEGG" id="cpf:CPF_0334"/>
<dbReference type="GeneID" id="93003320"/>
<keyword evidence="1" id="KW-1133">Transmembrane helix</keyword>
<dbReference type="AlphaFoldDB" id="A0A0H2YT12"/>
<protein>
    <submittedName>
        <fullName evidence="2">Uncharacterized protein</fullName>
    </submittedName>
</protein>
<keyword evidence="1" id="KW-0812">Transmembrane</keyword>
<keyword evidence="1" id="KW-0472">Membrane</keyword>
<sequence length="94" mass="11027">MLTKKNFVYIKITLPSINWLRISLPIAVINLILNDIIDLLSFLKWIFRLRKLENYINYLYGGLEALKEFRACEESEILDLSLGKENISIKIKLV</sequence>